<dbReference type="Proteomes" id="UP001153332">
    <property type="component" value="Unassembled WGS sequence"/>
</dbReference>
<evidence type="ECO:0000313" key="1">
    <source>
        <dbReference type="EMBL" id="KAJ8123879.1"/>
    </source>
</evidence>
<keyword evidence="2" id="KW-1185">Reference proteome</keyword>
<name>A0ACC2J951_9PEZI</name>
<dbReference type="EMBL" id="JAPUUL010003259">
    <property type="protein sequence ID" value="KAJ8123879.1"/>
    <property type="molecule type" value="Genomic_DNA"/>
</dbReference>
<protein>
    <submittedName>
        <fullName evidence="1">Uncharacterized protein</fullName>
    </submittedName>
</protein>
<gene>
    <name evidence="1" type="ORF">O1611_g9491</name>
</gene>
<comment type="caution">
    <text evidence="1">The sequence shown here is derived from an EMBL/GenBank/DDBJ whole genome shotgun (WGS) entry which is preliminary data.</text>
</comment>
<evidence type="ECO:0000313" key="2">
    <source>
        <dbReference type="Proteomes" id="UP001153332"/>
    </source>
</evidence>
<accession>A0ACC2J951</accession>
<organism evidence="1 2">
    <name type="scientific">Lasiodiplodia mahajangana</name>
    <dbReference type="NCBI Taxonomy" id="1108764"/>
    <lineage>
        <taxon>Eukaryota</taxon>
        <taxon>Fungi</taxon>
        <taxon>Dikarya</taxon>
        <taxon>Ascomycota</taxon>
        <taxon>Pezizomycotina</taxon>
        <taxon>Dothideomycetes</taxon>
        <taxon>Dothideomycetes incertae sedis</taxon>
        <taxon>Botryosphaeriales</taxon>
        <taxon>Botryosphaeriaceae</taxon>
        <taxon>Lasiodiplodia</taxon>
    </lineage>
</organism>
<proteinExistence type="predicted"/>
<reference evidence="1" key="1">
    <citation type="submission" date="2022-12" db="EMBL/GenBank/DDBJ databases">
        <title>Genome Sequence of Lasiodiplodia mahajangana.</title>
        <authorList>
            <person name="Buettner E."/>
        </authorList>
    </citation>
    <scope>NUCLEOTIDE SEQUENCE</scope>
    <source>
        <strain evidence="1">VT137</strain>
    </source>
</reference>
<sequence>MRRYELEIKLSLSWGLRGAGKSGGMLPQVISLPLTMSRIEVFSGIKPPAQLLQAATVTTTTTNTSANVPSTTNGNGATPRPPPRPSTNGPRTGQRTSYDDAPPSYDEAMAESLAGPQDRPAYSGVTAENAPSTMPPDKSARH</sequence>